<sequence>MLIKLALPNLFNNFVWSIRQDQENSTIDDIIGLKVEDDIDQGQQLTLEKITASGIVPGDFHYRPNPYAFTNHETFLAYVSNIDRNNYTIYMQPECHMQNMQELTEDLDFYYSNSITDNLLVKKITIDLAYLGITEEVQMVEGQFKFLLKYFARLPCLAIPCRLMDIEFKLVNYQMPPETYKQLNNFCQTGPFSVESHGQVNDMLNVKIFDGDYRCLNDIVVQNGLAFSSSLGVKSTIPPTIVTKNHEDQRKIQQSPCFIKPNENYVMNDYEDDASTGTQSVETSTPTTSAYDDYVLSIVIVSFFLKSYLHF</sequence>
<evidence type="ECO:0000313" key="1">
    <source>
        <dbReference type="EMBL" id="CAF1114747.1"/>
    </source>
</evidence>
<evidence type="ECO:0000313" key="2">
    <source>
        <dbReference type="Proteomes" id="UP000663870"/>
    </source>
</evidence>
<accession>A0A814Q5L7</accession>
<name>A0A814Q5L7_9BILA</name>
<reference evidence="1" key="1">
    <citation type="submission" date="2021-02" db="EMBL/GenBank/DDBJ databases">
        <authorList>
            <person name="Nowell W R."/>
        </authorList>
    </citation>
    <scope>NUCLEOTIDE SEQUENCE</scope>
</reference>
<proteinExistence type="predicted"/>
<dbReference type="Gene3D" id="2.40.50.90">
    <property type="match status" value="1"/>
</dbReference>
<dbReference type="AlphaFoldDB" id="A0A814Q5L7"/>
<keyword evidence="2" id="KW-1185">Reference proteome</keyword>
<protein>
    <submittedName>
        <fullName evidence="1">Uncharacterized protein</fullName>
    </submittedName>
</protein>
<dbReference type="EMBL" id="CAJNOL010000557">
    <property type="protein sequence ID" value="CAF1114747.1"/>
    <property type="molecule type" value="Genomic_DNA"/>
</dbReference>
<gene>
    <name evidence="1" type="ORF">JXQ802_LOCUS19885</name>
</gene>
<comment type="caution">
    <text evidence="1">The sequence shown here is derived from an EMBL/GenBank/DDBJ whole genome shotgun (WGS) entry which is preliminary data.</text>
</comment>
<dbReference type="InterPro" id="IPR035437">
    <property type="entry name" value="SNase_OB-fold_sf"/>
</dbReference>
<organism evidence="1 2">
    <name type="scientific">Rotaria sordida</name>
    <dbReference type="NCBI Taxonomy" id="392033"/>
    <lineage>
        <taxon>Eukaryota</taxon>
        <taxon>Metazoa</taxon>
        <taxon>Spiralia</taxon>
        <taxon>Gnathifera</taxon>
        <taxon>Rotifera</taxon>
        <taxon>Eurotatoria</taxon>
        <taxon>Bdelloidea</taxon>
        <taxon>Philodinida</taxon>
        <taxon>Philodinidae</taxon>
        <taxon>Rotaria</taxon>
    </lineage>
</organism>
<dbReference type="Proteomes" id="UP000663870">
    <property type="component" value="Unassembled WGS sequence"/>
</dbReference>